<dbReference type="InterPro" id="IPR037053">
    <property type="entry name" value="Phage_tail_collar_dom_sf"/>
</dbReference>
<organism evidence="3 4">
    <name type="scientific">Lysinibacillus fusiformis</name>
    <dbReference type="NCBI Taxonomy" id="28031"/>
    <lineage>
        <taxon>Bacteria</taxon>
        <taxon>Bacillati</taxon>
        <taxon>Bacillota</taxon>
        <taxon>Bacilli</taxon>
        <taxon>Bacillales</taxon>
        <taxon>Bacillaceae</taxon>
        <taxon>Lysinibacillus</taxon>
    </lineage>
</organism>
<dbReference type="EMBL" id="MECQ01000001">
    <property type="protein sequence ID" value="ODV54432.1"/>
    <property type="molecule type" value="Genomic_DNA"/>
</dbReference>
<reference evidence="3 4" key="1">
    <citation type="submission" date="2016-09" db="EMBL/GenBank/DDBJ databases">
        <title>Draft genome sequence of the soil isolate, Lysinibacillus fusiformis M5, a potential hypoxanthine producer.</title>
        <authorList>
            <person name="Gallegos-Monterrosa R."/>
            <person name="Maroti G."/>
            <person name="Balint B."/>
            <person name="Kovacs A.T."/>
        </authorList>
    </citation>
    <scope>NUCLEOTIDE SEQUENCE [LARGE SCALE GENOMIC DNA]</scope>
    <source>
        <strain evidence="3 4">M5</strain>
    </source>
</reference>
<dbReference type="OrthoDB" id="9810174at2"/>
<dbReference type="Pfam" id="PF07484">
    <property type="entry name" value="Collar"/>
    <property type="match status" value="1"/>
</dbReference>
<comment type="caution">
    <text evidence="3">The sequence shown here is derived from an EMBL/GenBank/DDBJ whole genome shotgun (WGS) entry which is preliminary data.</text>
</comment>
<dbReference type="RefSeq" id="WP_069479722.1">
    <property type="nucleotide sequence ID" value="NZ_CP130331.1"/>
</dbReference>
<dbReference type="Gene3D" id="3.90.1340.10">
    <property type="entry name" value="Phage tail collar domain"/>
    <property type="match status" value="1"/>
</dbReference>
<dbReference type="InterPro" id="IPR011083">
    <property type="entry name" value="Phage_tail_collar_dom"/>
</dbReference>
<name>A0A1E4R1S3_9BACI</name>
<protein>
    <submittedName>
        <fullName evidence="3">Phage tail protein</fullName>
    </submittedName>
</protein>
<proteinExistence type="predicted"/>
<feature type="domain" description="Baseplate structural protein Gp10 C-terminal" evidence="2">
    <location>
        <begin position="75"/>
        <end position="152"/>
    </location>
</feature>
<evidence type="ECO:0000313" key="3">
    <source>
        <dbReference type="EMBL" id="ODV54432.1"/>
    </source>
</evidence>
<evidence type="ECO:0000259" key="2">
    <source>
        <dbReference type="Pfam" id="PF21939"/>
    </source>
</evidence>
<evidence type="ECO:0000259" key="1">
    <source>
        <dbReference type="Pfam" id="PF07484"/>
    </source>
</evidence>
<dbReference type="Proteomes" id="UP000094784">
    <property type="component" value="Unassembled WGS sequence"/>
</dbReference>
<dbReference type="Pfam" id="PF21939">
    <property type="entry name" value="Gp10_C"/>
    <property type="match status" value="1"/>
</dbReference>
<accession>A0A1E4R1S3</accession>
<dbReference type="AlphaFoldDB" id="A0A1E4R1S3"/>
<gene>
    <name evidence="3" type="ORF">BG258_00260</name>
</gene>
<evidence type="ECO:0000313" key="4">
    <source>
        <dbReference type="Proteomes" id="UP000094784"/>
    </source>
</evidence>
<dbReference type="InterPro" id="IPR053827">
    <property type="entry name" value="Gp10_C"/>
</dbReference>
<feature type="domain" description="Phage tail collar" evidence="1">
    <location>
        <begin position="7"/>
        <end position="63"/>
    </location>
</feature>
<dbReference type="SUPFAM" id="SSF88874">
    <property type="entry name" value="Receptor-binding domain of short tail fibre protein gp12"/>
    <property type="match status" value="1"/>
</dbReference>
<sequence length="166" mass="18329">MAEPFLGEVRLFSFDKIPQNWLPCDGRLLLIRQHTALYSLIGNRYGGDGKTTFALPDLQGRVPLHKSDQIAYASIGGEATHTLTINEMPNHTHEVYADDGVTNKPSPMNNVWGKFDGNPMFSSNINTQMSSTAMTVTGQSQAHNNMQPYLVVSFCIAINGIYPPRS</sequence>